<keyword evidence="1" id="KW-0812">Transmembrane</keyword>
<evidence type="ECO:0000313" key="3">
    <source>
        <dbReference type="Proteomes" id="UP001233999"/>
    </source>
</evidence>
<comment type="caution">
    <text evidence="2">The sequence shown here is derived from an EMBL/GenBank/DDBJ whole genome shotgun (WGS) entry which is preliminary data.</text>
</comment>
<protein>
    <submittedName>
        <fullName evidence="2">Uncharacterized protein</fullName>
    </submittedName>
</protein>
<dbReference type="AlphaFoldDB" id="A0AAD7ZET3"/>
<reference evidence="2" key="1">
    <citation type="journal article" date="2023" name="IScience">
        <title>Live-bearing cockroach genome reveals convergent evolutionary mechanisms linked to viviparity in insects and beyond.</title>
        <authorList>
            <person name="Fouks B."/>
            <person name="Harrison M.C."/>
            <person name="Mikhailova A.A."/>
            <person name="Marchal E."/>
            <person name="English S."/>
            <person name="Carruthers M."/>
            <person name="Jennings E.C."/>
            <person name="Chiamaka E.L."/>
            <person name="Frigard R.A."/>
            <person name="Pippel M."/>
            <person name="Attardo G.M."/>
            <person name="Benoit J.B."/>
            <person name="Bornberg-Bauer E."/>
            <person name="Tobe S.S."/>
        </authorList>
    </citation>
    <scope>NUCLEOTIDE SEQUENCE</scope>
    <source>
        <strain evidence="2">Stay&amp;Tobe</strain>
    </source>
</reference>
<reference evidence="2" key="2">
    <citation type="submission" date="2023-05" db="EMBL/GenBank/DDBJ databases">
        <authorList>
            <person name="Fouks B."/>
        </authorList>
    </citation>
    <scope>NUCLEOTIDE SEQUENCE</scope>
    <source>
        <strain evidence="2">Stay&amp;Tobe</strain>
        <tissue evidence="2">Testes</tissue>
    </source>
</reference>
<keyword evidence="3" id="KW-1185">Reference proteome</keyword>
<feature type="transmembrane region" description="Helical" evidence="1">
    <location>
        <begin position="72"/>
        <end position="91"/>
    </location>
</feature>
<keyword evidence="1" id="KW-0472">Membrane</keyword>
<keyword evidence="1" id="KW-1133">Transmembrane helix</keyword>
<evidence type="ECO:0000313" key="2">
    <source>
        <dbReference type="EMBL" id="KAJ9579046.1"/>
    </source>
</evidence>
<gene>
    <name evidence="2" type="ORF">L9F63_024849</name>
</gene>
<proteinExistence type="predicted"/>
<evidence type="ECO:0000256" key="1">
    <source>
        <dbReference type="SAM" id="Phobius"/>
    </source>
</evidence>
<accession>A0AAD7ZET3</accession>
<name>A0AAD7ZET3_DIPPU</name>
<dbReference type="Proteomes" id="UP001233999">
    <property type="component" value="Unassembled WGS sequence"/>
</dbReference>
<dbReference type="EMBL" id="JASPKZ010008741">
    <property type="protein sequence ID" value="KAJ9579046.1"/>
    <property type="molecule type" value="Genomic_DNA"/>
</dbReference>
<organism evidence="2 3">
    <name type="scientific">Diploptera punctata</name>
    <name type="common">Pacific beetle cockroach</name>
    <dbReference type="NCBI Taxonomy" id="6984"/>
    <lineage>
        <taxon>Eukaryota</taxon>
        <taxon>Metazoa</taxon>
        <taxon>Ecdysozoa</taxon>
        <taxon>Arthropoda</taxon>
        <taxon>Hexapoda</taxon>
        <taxon>Insecta</taxon>
        <taxon>Pterygota</taxon>
        <taxon>Neoptera</taxon>
        <taxon>Polyneoptera</taxon>
        <taxon>Dictyoptera</taxon>
        <taxon>Blattodea</taxon>
        <taxon>Blaberoidea</taxon>
        <taxon>Blaberidae</taxon>
        <taxon>Diplopterinae</taxon>
        <taxon>Diploptera</taxon>
    </lineage>
</organism>
<sequence>MTLSTENASLSTSIFDLVWHYICEFSELLLSTIGLTSGFQVESSWPVHFMNSYSSVINWLAFDDFQIKLLKGFLFILCANLFLIYVSWKIYGKRISEKFMRPGS</sequence>